<evidence type="ECO:0000313" key="1">
    <source>
        <dbReference type="EMBL" id="KAK7031768.1"/>
    </source>
</evidence>
<comment type="caution">
    <text evidence="1">The sequence shown here is derived from an EMBL/GenBank/DDBJ whole genome shotgun (WGS) entry which is preliminary data.</text>
</comment>
<organism evidence="1 2">
    <name type="scientific">Favolaschia claudopus</name>
    <dbReference type="NCBI Taxonomy" id="2862362"/>
    <lineage>
        <taxon>Eukaryota</taxon>
        <taxon>Fungi</taxon>
        <taxon>Dikarya</taxon>
        <taxon>Basidiomycota</taxon>
        <taxon>Agaricomycotina</taxon>
        <taxon>Agaricomycetes</taxon>
        <taxon>Agaricomycetidae</taxon>
        <taxon>Agaricales</taxon>
        <taxon>Marasmiineae</taxon>
        <taxon>Mycenaceae</taxon>
        <taxon>Favolaschia</taxon>
    </lineage>
</organism>
<dbReference type="AlphaFoldDB" id="A0AAW0BZU6"/>
<accession>A0AAW0BZU6</accession>
<name>A0AAW0BZU6_9AGAR</name>
<gene>
    <name evidence="1" type="ORF">R3P38DRAFT_2925659</name>
</gene>
<evidence type="ECO:0000313" key="2">
    <source>
        <dbReference type="Proteomes" id="UP001362999"/>
    </source>
</evidence>
<dbReference type="Proteomes" id="UP001362999">
    <property type="component" value="Unassembled WGS sequence"/>
</dbReference>
<proteinExistence type="predicted"/>
<sequence length="76" mass="8165">MSRVPTFPPRRRGVGLRTMLGIVLPVQAEADLTWTSVDYVPHKGFSEELAIMTSPYGSLPTIASSSALSVVTPHPS</sequence>
<protein>
    <submittedName>
        <fullName evidence="1">Uncharacterized protein</fullName>
    </submittedName>
</protein>
<keyword evidence="2" id="KW-1185">Reference proteome</keyword>
<reference evidence="1 2" key="1">
    <citation type="journal article" date="2024" name="J Genomics">
        <title>Draft genome sequencing and assembly of Favolaschia claudopus CIRM-BRFM 2984 isolated from oak limbs.</title>
        <authorList>
            <person name="Navarro D."/>
            <person name="Drula E."/>
            <person name="Chaduli D."/>
            <person name="Cazenave R."/>
            <person name="Ahrendt S."/>
            <person name="Wang J."/>
            <person name="Lipzen A."/>
            <person name="Daum C."/>
            <person name="Barry K."/>
            <person name="Grigoriev I.V."/>
            <person name="Favel A."/>
            <person name="Rosso M.N."/>
            <person name="Martin F."/>
        </authorList>
    </citation>
    <scope>NUCLEOTIDE SEQUENCE [LARGE SCALE GENOMIC DNA]</scope>
    <source>
        <strain evidence="1 2">CIRM-BRFM 2984</strain>
    </source>
</reference>
<feature type="non-terminal residue" evidence="1">
    <location>
        <position position="76"/>
    </location>
</feature>
<dbReference type="EMBL" id="JAWWNJ010000024">
    <property type="protein sequence ID" value="KAK7031768.1"/>
    <property type="molecule type" value="Genomic_DNA"/>
</dbReference>